<gene>
    <name evidence="4" type="ORF">D9619_004006</name>
</gene>
<dbReference type="OrthoDB" id="3245801at2759"/>
<dbReference type="Pfam" id="PF18142">
    <property type="entry name" value="SLATT_fungal"/>
    <property type="match status" value="1"/>
</dbReference>
<dbReference type="NCBIfam" id="NF033635">
    <property type="entry name" value="SLATT_fungal"/>
    <property type="match status" value="1"/>
</dbReference>
<dbReference type="InterPro" id="IPR041622">
    <property type="entry name" value="SLATT_fungi"/>
</dbReference>
<feature type="compositionally biased region" description="Polar residues" evidence="1">
    <location>
        <begin position="54"/>
        <end position="74"/>
    </location>
</feature>
<sequence>MDSTHTNPSASGPAQQQAPNVPSTGTLHRAETSGNVIDRQGSPARVDGDPFLSRENSPSQRISRRAQSNESITGTPPPPHLQSPLAPPPQSHIPLAPNTISRLTDRDNLGRQDSRYGPVSGHYSSVPPPAPAMQLADDQFDPIPHRQQTADSNFNRMSAVNQSPRNSHVMYAGSTGDGAVNEKRVATISTRIRTTIQNAERERDKYAAKAKISGLALNVAIGLQVLLGSLTTGLSGVAISSGKSIAASTTVLGAFATLVASYLARARGSNEPELSIARVKDLDQFLRECKNFEGDHGSHTGHDFDKQLDYYRARFENLLGNGNEERRMSSA</sequence>
<keyword evidence="2" id="KW-0812">Transmembrane</keyword>
<reference evidence="4 5" key="1">
    <citation type="journal article" date="2020" name="ISME J.">
        <title>Uncovering the hidden diversity of litter-decomposition mechanisms in mushroom-forming fungi.</title>
        <authorList>
            <person name="Floudas D."/>
            <person name="Bentzer J."/>
            <person name="Ahren D."/>
            <person name="Johansson T."/>
            <person name="Persson P."/>
            <person name="Tunlid A."/>
        </authorList>
    </citation>
    <scope>NUCLEOTIDE SEQUENCE [LARGE SCALE GENOMIC DNA]</scope>
    <source>
        <strain evidence="4 5">CBS 101986</strain>
    </source>
</reference>
<dbReference type="EMBL" id="JAACJJ010000014">
    <property type="protein sequence ID" value="KAF5326672.1"/>
    <property type="molecule type" value="Genomic_DNA"/>
</dbReference>
<feature type="region of interest" description="Disordered" evidence="1">
    <location>
        <begin position="1"/>
        <end position="97"/>
    </location>
</feature>
<keyword evidence="2" id="KW-0472">Membrane</keyword>
<evidence type="ECO:0000259" key="3">
    <source>
        <dbReference type="Pfam" id="PF18142"/>
    </source>
</evidence>
<protein>
    <recommendedName>
        <fullName evidence="3">SMODS and SLOG-associating 2TM effector domain-containing protein</fullName>
    </recommendedName>
</protein>
<evidence type="ECO:0000313" key="5">
    <source>
        <dbReference type="Proteomes" id="UP000567179"/>
    </source>
</evidence>
<dbReference type="AlphaFoldDB" id="A0A8H5BNN0"/>
<dbReference type="Proteomes" id="UP000567179">
    <property type="component" value="Unassembled WGS sequence"/>
</dbReference>
<evidence type="ECO:0000256" key="2">
    <source>
        <dbReference type="SAM" id="Phobius"/>
    </source>
</evidence>
<keyword evidence="5" id="KW-1185">Reference proteome</keyword>
<comment type="caution">
    <text evidence="4">The sequence shown here is derived from an EMBL/GenBank/DDBJ whole genome shotgun (WGS) entry which is preliminary data.</text>
</comment>
<evidence type="ECO:0000256" key="1">
    <source>
        <dbReference type="SAM" id="MobiDB-lite"/>
    </source>
</evidence>
<feature type="transmembrane region" description="Helical" evidence="2">
    <location>
        <begin position="215"/>
        <end position="239"/>
    </location>
</feature>
<accession>A0A8H5BNN0</accession>
<feature type="compositionally biased region" description="Pro residues" evidence="1">
    <location>
        <begin position="75"/>
        <end position="91"/>
    </location>
</feature>
<evidence type="ECO:0000313" key="4">
    <source>
        <dbReference type="EMBL" id="KAF5326672.1"/>
    </source>
</evidence>
<feature type="compositionally biased region" description="Polar residues" evidence="1">
    <location>
        <begin position="1"/>
        <end position="26"/>
    </location>
</feature>
<organism evidence="4 5">
    <name type="scientific">Psilocybe cf. subviscida</name>
    <dbReference type="NCBI Taxonomy" id="2480587"/>
    <lineage>
        <taxon>Eukaryota</taxon>
        <taxon>Fungi</taxon>
        <taxon>Dikarya</taxon>
        <taxon>Basidiomycota</taxon>
        <taxon>Agaricomycotina</taxon>
        <taxon>Agaricomycetes</taxon>
        <taxon>Agaricomycetidae</taxon>
        <taxon>Agaricales</taxon>
        <taxon>Agaricineae</taxon>
        <taxon>Strophariaceae</taxon>
        <taxon>Psilocybe</taxon>
    </lineage>
</organism>
<feature type="domain" description="SMODS and SLOG-associating 2TM effector" evidence="3">
    <location>
        <begin position="199"/>
        <end position="321"/>
    </location>
</feature>
<keyword evidence="2" id="KW-1133">Transmembrane helix</keyword>
<proteinExistence type="predicted"/>
<name>A0A8H5BNN0_9AGAR</name>
<feature type="transmembrane region" description="Helical" evidence="2">
    <location>
        <begin position="245"/>
        <end position="264"/>
    </location>
</feature>